<feature type="transmembrane region" description="Helical" evidence="6">
    <location>
        <begin position="290"/>
        <end position="310"/>
    </location>
</feature>
<evidence type="ECO:0000256" key="5">
    <source>
        <dbReference type="ARBA" id="ARBA00023136"/>
    </source>
</evidence>
<keyword evidence="8" id="KW-1185">Reference proteome</keyword>
<feature type="transmembrane region" description="Helical" evidence="6">
    <location>
        <begin position="163"/>
        <end position="182"/>
    </location>
</feature>
<feature type="transmembrane region" description="Helical" evidence="6">
    <location>
        <begin position="212"/>
        <end position="236"/>
    </location>
</feature>
<name>A0A7X2P7Y6_9FIRM</name>
<dbReference type="InterPro" id="IPR001851">
    <property type="entry name" value="ABC_transp_permease"/>
</dbReference>
<dbReference type="Proteomes" id="UP000466864">
    <property type="component" value="Unassembled WGS sequence"/>
</dbReference>
<evidence type="ECO:0000313" key="7">
    <source>
        <dbReference type="EMBL" id="MST81917.1"/>
    </source>
</evidence>
<comment type="subcellular location">
    <subcellularLocation>
        <location evidence="1">Cell membrane</location>
        <topology evidence="1">Multi-pass membrane protein</topology>
    </subcellularLocation>
</comment>
<evidence type="ECO:0000256" key="4">
    <source>
        <dbReference type="ARBA" id="ARBA00022989"/>
    </source>
</evidence>
<keyword evidence="5 6" id="KW-0472">Membrane</keyword>
<reference evidence="7 8" key="1">
    <citation type="submission" date="2019-08" db="EMBL/GenBank/DDBJ databases">
        <title>In-depth cultivation of the pig gut microbiome towards novel bacterial diversity and tailored functional studies.</title>
        <authorList>
            <person name="Wylensek D."/>
            <person name="Hitch T.C.A."/>
            <person name="Clavel T."/>
        </authorList>
    </citation>
    <scope>NUCLEOTIDE SEQUENCE [LARGE SCALE GENOMIC DNA]</scope>
    <source>
        <strain evidence="7 8">Oil+RF-744-WCA-WT-13</strain>
    </source>
</reference>
<accession>A0A7X2P7Y6</accession>
<dbReference type="PANTHER" id="PTHR32196">
    <property type="entry name" value="ABC TRANSPORTER PERMEASE PROTEIN YPHD-RELATED-RELATED"/>
    <property type="match status" value="1"/>
</dbReference>
<evidence type="ECO:0000256" key="3">
    <source>
        <dbReference type="ARBA" id="ARBA00022692"/>
    </source>
</evidence>
<dbReference type="EMBL" id="VUMV01000003">
    <property type="protein sequence ID" value="MST81917.1"/>
    <property type="molecule type" value="Genomic_DNA"/>
</dbReference>
<feature type="transmembrane region" description="Helical" evidence="6">
    <location>
        <begin position="37"/>
        <end position="58"/>
    </location>
</feature>
<keyword evidence="2" id="KW-1003">Cell membrane</keyword>
<evidence type="ECO:0000256" key="2">
    <source>
        <dbReference type="ARBA" id="ARBA00022475"/>
    </source>
</evidence>
<proteinExistence type="predicted"/>
<organism evidence="7 8">
    <name type="scientific">Bilifractor porci</name>
    <dbReference type="NCBI Taxonomy" id="2606636"/>
    <lineage>
        <taxon>Bacteria</taxon>
        <taxon>Bacillati</taxon>
        <taxon>Bacillota</taxon>
        <taxon>Clostridia</taxon>
        <taxon>Lachnospirales</taxon>
        <taxon>Lachnospiraceae</taxon>
        <taxon>Bilifractor</taxon>
    </lineage>
</organism>
<keyword evidence="3 6" id="KW-0812">Transmembrane</keyword>
<dbReference type="GO" id="GO:0005886">
    <property type="term" value="C:plasma membrane"/>
    <property type="evidence" value="ECO:0007669"/>
    <property type="project" value="UniProtKB-SubCell"/>
</dbReference>
<evidence type="ECO:0000256" key="6">
    <source>
        <dbReference type="SAM" id="Phobius"/>
    </source>
</evidence>
<evidence type="ECO:0000313" key="8">
    <source>
        <dbReference type="Proteomes" id="UP000466864"/>
    </source>
</evidence>
<feature type="transmembrane region" description="Helical" evidence="6">
    <location>
        <begin position="90"/>
        <end position="110"/>
    </location>
</feature>
<dbReference type="AlphaFoldDB" id="A0A7X2P7Y6"/>
<dbReference type="RefSeq" id="WP_154457820.1">
    <property type="nucleotide sequence ID" value="NZ_VUMV01000003.1"/>
</dbReference>
<gene>
    <name evidence="7" type="ORF">FYJ60_06270</name>
</gene>
<dbReference type="Pfam" id="PF02653">
    <property type="entry name" value="BPD_transp_2"/>
    <property type="match status" value="1"/>
</dbReference>
<protein>
    <submittedName>
        <fullName evidence="7">ABC transporter permease</fullName>
    </submittedName>
</protein>
<feature type="transmembrane region" description="Helical" evidence="6">
    <location>
        <begin position="248"/>
        <end position="278"/>
    </location>
</feature>
<sequence>MKEKLKSFRELGVICVLIALIILLTLARPVFISPTNFINVVRQTVQIGIMAVGMTFLIISGEMDLSVGSIFGTTGMLAATLYKGNVNPTLAFLIAILAGCAIGLLNGVLVTKTKIPAFIATLGTMKIFRSVAYAISGGQSISVFPESVTNSWVFKMGGSLGPIPIQIFIMAVIFIVAGIVLAKTEAGYNMYATGGNPKAANLVGINTDRVKILGFIISGAVSALAAMISIAYLGSVPTTAGEGREMDVIAAVILGGASLSGGRGTMLGTFIGAMIISVVKNGMVLLSVPVFWQDGFIGVVLILAVLLDTFMHRKDSRG</sequence>
<dbReference type="GO" id="GO:0022857">
    <property type="term" value="F:transmembrane transporter activity"/>
    <property type="evidence" value="ECO:0007669"/>
    <property type="project" value="InterPro"/>
</dbReference>
<keyword evidence="4 6" id="KW-1133">Transmembrane helix</keyword>
<comment type="caution">
    <text evidence="7">The sequence shown here is derived from an EMBL/GenBank/DDBJ whole genome shotgun (WGS) entry which is preliminary data.</text>
</comment>
<evidence type="ECO:0000256" key="1">
    <source>
        <dbReference type="ARBA" id="ARBA00004651"/>
    </source>
</evidence>
<dbReference type="CDD" id="cd06579">
    <property type="entry name" value="TM_PBP1_transp_AraH_like"/>
    <property type="match status" value="1"/>
</dbReference>